<dbReference type="InterPro" id="IPR011059">
    <property type="entry name" value="Metal-dep_hydrolase_composite"/>
</dbReference>
<dbReference type="eggNOG" id="COG0402">
    <property type="taxonomic scope" value="Bacteria"/>
</dbReference>
<dbReference type="EMBL" id="JOJP01000001">
    <property type="protein sequence ID" value="KEI70938.1"/>
    <property type="molecule type" value="Genomic_DNA"/>
</dbReference>
<comment type="similarity">
    <text evidence="1">Belongs to the metallo-dependent hydrolases superfamily. ATZ/TRZ family.</text>
</comment>
<evidence type="ECO:0000256" key="4">
    <source>
        <dbReference type="ARBA" id="ARBA00022833"/>
    </source>
</evidence>
<protein>
    <submittedName>
        <fullName evidence="6">8-oxoguanine deaminase</fullName>
    </submittedName>
</protein>
<dbReference type="RefSeq" id="WP_020585182.1">
    <property type="nucleotide sequence ID" value="NZ_JOJP01000001.1"/>
</dbReference>
<evidence type="ECO:0000256" key="3">
    <source>
        <dbReference type="ARBA" id="ARBA00022801"/>
    </source>
</evidence>
<dbReference type="GO" id="GO:0016814">
    <property type="term" value="F:hydrolase activity, acting on carbon-nitrogen (but not peptide) bonds, in cyclic amidines"/>
    <property type="evidence" value="ECO:0007669"/>
    <property type="project" value="UniProtKB-ARBA"/>
</dbReference>
<dbReference type="Gene3D" id="3.20.20.140">
    <property type="entry name" value="Metal-dependent hydrolases"/>
    <property type="match status" value="1"/>
</dbReference>
<dbReference type="InterPro" id="IPR006680">
    <property type="entry name" value="Amidohydro-rel"/>
</dbReference>
<dbReference type="GO" id="GO:0019239">
    <property type="term" value="F:deaminase activity"/>
    <property type="evidence" value="ECO:0007669"/>
    <property type="project" value="UniProtKB-ARBA"/>
</dbReference>
<dbReference type="STRING" id="305900.GV64_09490"/>
<dbReference type="CDD" id="cd01298">
    <property type="entry name" value="ATZ_TRZ_like"/>
    <property type="match status" value="1"/>
</dbReference>
<accession>A0A081K9W2</accession>
<evidence type="ECO:0000313" key="7">
    <source>
        <dbReference type="Proteomes" id="UP000027997"/>
    </source>
</evidence>
<keyword evidence="3" id="KW-0378">Hydrolase</keyword>
<keyword evidence="7" id="KW-1185">Reference proteome</keyword>
<dbReference type="InterPro" id="IPR032466">
    <property type="entry name" value="Metal_Hydrolase"/>
</dbReference>
<evidence type="ECO:0000313" key="6">
    <source>
        <dbReference type="EMBL" id="KEI70938.1"/>
    </source>
</evidence>
<dbReference type="AlphaFoldDB" id="A0A081K9W2"/>
<dbReference type="Pfam" id="PF01979">
    <property type="entry name" value="Amidohydro_1"/>
    <property type="match status" value="1"/>
</dbReference>
<dbReference type="Gene3D" id="2.30.40.10">
    <property type="entry name" value="Urease, subunit C, domain 1"/>
    <property type="match status" value="1"/>
</dbReference>
<organism evidence="6 7">
    <name type="scientific">Endozoicomonas elysicola</name>
    <dbReference type="NCBI Taxonomy" id="305900"/>
    <lineage>
        <taxon>Bacteria</taxon>
        <taxon>Pseudomonadati</taxon>
        <taxon>Pseudomonadota</taxon>
        <taxon>Gammaproteobacteria</taxon>
        <taxon>Oceanospirillales</taxon>
        <taxon>Endozoicomonadaceae</taxon>
        <taxon>Endozoicomonas</taxon>
    </lineage>
</organism>
<dbReference type="Proteomes" id="UP000027997">
    <property type="component" value="Unassembled WGS sequence"/>
</dbReference>
<name>A0A081K9W2_9GAMM</name>
<reference evidence="6 7" key="1">
    <citation type="submission" date="2014-06" db="EMBL/GenBank/DDBJ databases">
        <title>Whole Genome Sequences of Three Symbiotic Endozoicomonas Bacteria.</title>
        <authorList>
            <person name="Neave M.J."/>
            <person name="Apprill A."/>
            <person name="Voolstra C.R."/>
        </authorList>
    </citation>
    <scope>NUCLEOTIDE SEQUENCE [LARGE SCALE GENOMIC DNA]</scope>
    <source>
        <strain evidence="6 7">DSM 22380</strain>
    </source>
</reference>
<dbReference type="FunFam" id="3.20.20.140:FF:000014">
    <property type="entry name" value="5-methylthioadenosine/S-adenosylhomocysteine deaminase"/>
    <property type="match status" value="1"/>
</dbReference>
<dbReference type="GO" id="GO:0046872">
    <property type="term" value="F:metal ion binding"/>
    <property type="evidence" value="ECO:0007669"/>
    <property type="project" value="UniProtKB-KW"/>
</dbReference>
<dbReference type="InterPro" id="IPR050287">
    <property type="entry name" value="MTA/SAH_deaminase"/>
</dbReference>
<keyword evidence="4" id="KW-0862">Zinc</keyword>
<feature type="domain" description="Amidohydrolase-related" evidence="5">
    <location>
        <begin position="55"/>
        <end position="420"/>
    </location>
</feature>
<comment type="caution">
    <text evidence="6">The sequence shown here is derived from an EMBL/GenBank/DDBJ whole genome shotgun (WGS) entry which is preliminary data.</text>
</comment>
<dbReference type="PANTHER" id="PTHR43794:SF11">
    <property type="entry name" value="AMIDOHYDROLASE-RELATED DOMAIN-CONTAINING PROTEIN"/>
    <property type="match status" value="1"/>
</dbReference>
<evidence type="ECO:0000256" key="1">
    <source>
        <dbReference type="ARBA" id="ARBA00006745"/>
    </source>
</evidence>
<dbReference type="NCBIfam" id="NF006055">
    <property type="entry name" value="PRK08203.1"/>
    <property type="match status" value="1"/>
</dbReference>
<proteinExistence type="inferred from homology"/>
<evidence type="ECO:0000256" key="2">
    <source>
        <dbReference type="ARBA" id="ARBA00022723"/>
    </source>
</evidence>
<dbReference type="SUPFAM" id="SSF51556">
    <property type="entry name" value="Metallo-dependent hydrolases"/>
    <property type="match status" value="1"/>
</dbReference>
<sequence>MERIWIKQPLAVFTANQLDATNGIVIEGDRIVEVLGAGQEPASPCNTVIDARDQVLMPGLINTHHHFYQTLTRCCPPALNKKLFPWLQTLYPIWAGLTPQMHQQSSKLAMVELLLSGCTTMADHHYLFPQGLESAIDIQAETALSLGVRATLTRGSMTLSQEDGGLPPKSVVQSEQTIMDDSTRLIQKYHQKDDRQLVEIALAPCSPFSVTTDIMKESARLAREHQVHLHTHLAETEDENNFCLEMFGLRPLDYLEEVGWLHDRTWLAHGIHFNDEEVKRLGRAGTGICHCPSSNMILASGICRVKELREAGCRVGLGVDGSASNDHSNLIQEVRQALLIQRLRYQADEFSHLDALYLATKGSAEILGREDIGELAVGKKADIGLYKLDEPRFSGAHDPLAALVVCGANQANSVMVNGQWQVKDREWLGGDLQALMADHHKAAKSLYQ</sequence>
<dbReference type="PANTHER" id="PTHR43794">
    <property type="entry name" value="AMINOHYDROLASE SSNA-RELATED"/>
    <property type="match status" value="1"/>
</dbReference>
<gene>
    <name evidence="6" type="ORF">GV64_09490</name>
</gene>
<keyword evidence="2" id="KW-0479">Metal-binding</keyword>
<dbReference type="SUPFAM" id="SSF51338">
    <property type="entry name" value="Composite domain of metallo-dependent hydrolases"/>
    <property type="match status" value="2"/>
</dbReference>
<evidence type="ECO:0000259" key="5">
    <source>
        <dbReference type="Pfam" id="PF01979"/>
    </source>
</evidence>